<dbReference type="PROSITE" id="PS51845">
    <property type="entry name" value="PDEASE_I_2"/>
    <property type="match status" value="1"/>
</dbReference>
<dbReference type="PANTHER" id="PTHR11347">
    <property type="entry name" value="CYCLIC NUCLEOTIDE PHOSPHODIESTERASE"/>
    <property type="match status" value="1"/>
</dbReference>
<dbReference type="AlphaFoldDB" id="A0A250XD06"/>
<keyword evidence="5" id="KW-1185">Reference proteome</keyword>
<gene>
    <name evidence="4" type="ORF">CEUSTIGMA_g8413.t1</name>
</gene>
<evidence type="ECO:0000313" key="4">
    <source>
        <dbReference type="EMBL" id="GAX80978.1"/>
    </source>
</evidence>
<evidence type="ECO:0000256" key="1">
    <source>
        <dbReference type="ARBA" id="ARBA00022723"/>
    </source>
</evidence>
<keyword evidence="1" id="KW-0479">Metal-binding</keyword>
<evidence type="ECO:0000256" key="2">
    <source>
        <dbReference type="ARBA" id="ARBA00022801"/>
    </source>
</evidence>
<reference evidence="4 5" key="1">
    <citation type="submission" date="2017-08" db="EMBL/GenBank/DDBJ databases">
        <title>Acidophilic green algal genome provides insights into adaptation to an acidic environment.</title>
        <authorList>
            <person name="Hirooka S."/>
            <person name="Hirose Y."/>
            <person name="Kanesaki Y."/>
            <person name="Higuchi S."/>
            <person name="Fujiwara T."/>
            <person name="Onuma R."/>
            <person name="Era A."/>
            <person name="Ohbayashi R."/>
            <person name="Uzuka A."/>
            <person name="Nozaki H."/>
            <person name="Yoshikawa H."/>
            <person name="Miyagishima S.Y."/>
        </authorList>
    </citation>
    <scope>NUCLEOTIDE SEQUENCE [LARGE SCALE GENOMIC DNA]</scope>
    <source>
        <strain evidence="4 5">NIES-2499</strain>
    </source>
</reference>
<dbReference type="GO" id="GO:0004114">
    <property type="term" value="F:3',5'-cyclic-nucleotide phosphodiesterase activity"/>
    <property type="evidence" value="ECO:0007669"/>
    <property type="project" value="InterPro"/>
</dbReference>
<dbReference type="InterPro" id="IPR002073">
    <property type="entry name" value="PDEase_catalytic_dom"/>
</dbReference>
<protein>
    <recommendedName>
        <fullName evidence="3">PDEase domain-containing protein</fullName>
    </recommendedName>
</protein>
<comment type="caution">
    <text evidence="4">The sequence shown here is derived from an EMBL/GenBank/DDBJ whole genome shotgun (WGS) entry which is preliminary data.</text>
</comment>
<dbReference type="GO" id="GO:0007165">
    <property type="term" value="P:signal transduction"/>
    <property type="evidence" value="ECO:0007669"/>
    <property type="project" value="InterPro"/>
</dbReference>
<keyword evidence="2" id="KW-0378">Hydrolase</keyword>
<dbReference type="Pfam" id="PF00233">
    <property type="entry name" value="PDEase_I"/>
    <property type="match status" value="1"/>
</dbReference>
<feature type="domain" description="PDEase" evidence="3">
    <location>
        <begin position="1"/>
        <end position="102"/>
    </location>
</feature>
<accession>A0A250XD06</accession>
<dbReference type="InterPro" id="IPR036971">
    <property type="entry name" value="PDEase_catalytic_dom_sf"/>
</dbReference>
<dbReference type="SUPFAM" id="SSF109604">
    <property type="entry name" value="HD-domain/PDEase-like"/>
    <property type="match status" value="1"/>
</dbReference>
<dbReference type="STRING" id="1157962.A0A250XD06"/>
<evidence type="ECO:0000259" key="3">
    <source>
        <dbReference type="PROSITE" id="PS51845"/>
    </source>
</evidence>
<dbReference type="EMBL" id="BEGY01000059">
    <property type="protein sequence ID" value="GAX80978.1"/>
    <property type="molecule type" value="Genomic_DNA"/>
</dbReference>
<dbReference type="Gene3D" id="1.10.1300.10">
    <property type="entry name" value="3'5'-cyclic nucleotide phosphodiesterase, catalytic domain"/>
    <property type="match status" value="1"/>
</dbReference>
<proteinExistence type="predicted"/>
<dbReference type="Proteomes" id="UP000232323">
    <property type="component" value="Unassembled WGS sequence"/>
</dbReference>
<dbReference type="GO" id="GO:0046872">
    <property type="term" value="F:metal ion binding"/>
    <property type="evidence" value="ECO:0007669"/>
    <property type="project" value="UniProtKB-KW"/>
</dbReference>
<organism evidence="4 5">
    <name type="scientific">Chlamydomonas eustigma</name>
    <dbReference type="NCBI Taxonomy" id="1157962"/>
    <lineage>
        <taxon>Eukaryota</taxon>
        <taxon>Viridiplantae</taxon>
        <taxon>Chlorophyta</taxon>
        <taxon>core chlorophytes</taxon>
        <taxon>Chlorophyceae</taxon>
        <taxon>CS clade</taxon>
        <taxon>Chlamydomonadales</taxon>
        <taxon>Chlamydomonadaceae</taxon>
        <taxon>Chlamydomonas</taxon>
    </lineage>
</organism>
<sequence length="107" mass="11931">MALKCADLGHLTSEVSVHQKWVELLQEEMFLQGDKERALGMVPISPLMDRNKPGITHSQTGFFSVVAQPLYAAFTSVFPDAQPLMDGLNANNKFWQSKQLAENSSQH</sequence>
<dbReference type="OrthoDB" id="541489at2759"/>
<name>A0A250XD06_9CHLO</name>
<evidence type="ECO:0000313" key="5">
    <source>
        <dbReference type="Proteomes" id="UP000232323"/>
    </source>
</evidence>